<dbReference type="Gene3D" id="3.30.420.10">
    <property type="entry name" value="Ribonuclease H-like superfamily/Ribonuclease H"/>
    <property type="match status" value="1"/>
</dbReference>
<dbReference type="Proteomes" id="UP001362999">
    <property type="component" value="Unassembled WGS sequence"/>
</dbReference>
<feature type="non-terminal residue" evidence="2">
    <location>
        <position position="130"/>
    </location>
</feature>
<organism evidence="2 3">
    <name type="scientific">Favolaschia claudopus</name>
    <dbReference type="NCBI Taxonomy" id="2862362"/>
    <lineage>
        <taxon>Eukaryota</taxon>
        <taxon>Fungi</taxon>
        <taxon>Dikarya</taxon>
        <taxon>Basidiomycota</taxon>
        <taxon>Agaricomycotina</taxon>
        <taxon>Agaricomycetes</taxon>
        <taxon>Agaricomycetidae</taxon>
        <taxon>Agaricales</taxon>
        <taxon>Marasmiineae</taxon>
        <taxon>Mycenaceae</taxon>
        <taxon>Favolaschia</taxon>
    </lineage>
</organism>
<dbReference type="GO" id="GO:0003676">
    <property type="term" value="F:nucleic acid binding"/>
    <property type="evidence" value="ECO:0007669"/>
    <property type="project" value="InterPro"/>
</dbReference>
<feature type="domain" description="RNase H type-1" evidence="1">
    <location>
        <begin position="1"/>
        <end position="98"/>
    </location>
</feature>
<reference evidence="2 3" key="1">
    <citation type="journal article" date="2024" name="J Genomics">
        <title>Draft genome sequencing and assembly of Favolaschia claudopus CIRM-BRFM 2984 isolated from oak limbs.</title>
        <authorList>
            <person name="Navarro D."/>
            <person name="Drula E."/>
            <person name="Chaduli D."/>
            <person name="Cazenave R."/>
            <person name="Ahrendt S."/>
            <person name="Wang J."/>
            <person name="Lipzen A."/>
            <person name="Daum C."/>
            <person name="Barry K."/>
            <person name="Grigoriev I.V."/>
            <person name="Favel A."/>
            <person name="Rosso M.N."/>
            <person name="Martin F."/>
        </authorList>
    </citation>
    <scope>NUCLEOTIDE SEQUENCE [LARGE SCALE GENOMIC DNA]</scope>
    <source>
        <strain evidence="2 3">CIRM-BRFM 2984</strain>
    </source>
</reference>
<dbReference type="PROSITE" id="PS50879">
    <property type="entry name" value="RNASE_H_1"/>
    <property type="match status" value="1"/>
</dbReference>
<gene>
    <name evidence="2" type="ORF">R3P38DRAFT_2479915</name>
</gene>
<dbReference type="SUPFAM" id="SSF53098">
    <property type="entry name" value="Ribonuclease H-like"/>
    <property type="match status" value="1"/>
</dbReference>
<evidence type="ECO:0000313" key="3">
    <source>
        <dbReference type="Proteomes" id="UP001362999"/>
    </source>
</evidence>
<dbReference type="InterPro" id="IPR002156">
    <property type="entry name" value="RNaseH_domain"/>
</dbReference>
<evidence type="ECO:0000259" key="1">
    <source>
        <dbReference type="PROSITE" id="PS50879"/>
    </source>
</evidence>
<dbReference type="InterPro" id="IPR036397">
    <property type="entry name" value="RNaseH_sf"/>
</dbReference>
<dbReference type="EMBL" id="JAWWNJ010000054">
    <property type="protein sequence ID" value="KAK7015415.1"/>
    <property type="molecule type" value="Genomic_DNA"/>
</dbReference>
<name>A0AAW0AQQ8_9AGAR</name>
<sequence length="130" mass="14392">DHTVFESEVVGAILALSSIPSLPHIKHVFLGLDNQSAIRALHHPRQQPAQYLLLAFHDELKRLMNRIPNLTLHIGWVPGHVDFPPNERVDTEAKFAAENNDPPHPQLPTLLLSPLPRSTAAAKAAFQAQT</sequence>
<dbReference type="AlphaFoldDB" id="A0AAW0AQQ8"/>
<dbReference type="CDD" id="cd09276">
    <property type="entry name" value="Rnase_HI_RT_non_LTR"/>
    <property type="match status" value="1"/>
</dbReference>
<proteinExistence type="predicted"/>
<dbReference type="InterPro" id="IPR012337">
    <property type="entry name" value="RNaseH-like_sf"/>
</dbReference>
<evidence type="ECO:0000313" key="2">
    <source>
        <dbReference type="EMBL" id="KAK7015415.1"/>
    </source>
</evidence>
<accession>A0AAW0AQQ8</accession>
<protein>
    <recommendedName>
        <fullName evidence="1">RNase H type-1 domain-containing protein</fullName>
    </recommendedName>
</protein>
<feature type="non-terminal residue" evidence="2">
    <location>
        <position position="1"/>
    </location>
</feature>
<keyword evidence="3" id="KW-1185">Reference proteome</keyword>
<dbReference type="GO" id="GO:0004523">
    <property type="term" value="F:RNA-DNA hybrid ribonuclease activity"/>
    <property type="evidence" value="ECO:0007669"/>
    <property type="project" value="InterPro"/>
</dbReference>
<comment type="caution">
    <text evidence="2">The sequence shown here is derived from an EMBL/GenBank/DDBJ whole genome shotgun (WGS) entry which is preliminary data.</text>
</comment>